<proteinExistence type="predicted"/>
<organism evidence="5 6">
    <name type="scientific">Zasmidium cellare ATCC 36951</name>
    <dbReference type="NCBI Taxonomy" id="1080233"/>
    <lineage>
        <taxon>Eukaryota</taxon>
        <taxon>Fungi</taxon>
        <taxon>Dikarya</taxon>
        <taxon>Ascomycota</taxon>
        <taxon>Pezizomycotina</taxon>
        <taxon>Dothideomycetes</taxon>
        <taxon>Dothideomycetidae</taxon>
        <taxon>Mycosphaerellales</taxon>
        <taxon>Mycosphaerellaceae</taxon>
        <taxon>Zasmidium</taxon>
    </lineage>
</organism>
<dbReference type="InterPro" id="IPR016518">
    <property type="entry name" value="Alpha-L-fucosidase"/>
</dbReference>
<dbReference type="Pfam" id="PF21307">
    <property type="entry name" value="Glyco_hydro_95_C"/>
    <property type="match status" value="1"/>
</dbReference>
<gene>
    <name evidence="5" type="ORF">M409DRAFT_22418</name>
</gene>
<accession>A0A6A6CK55</accession>
<name>A0A6A6CK55_ZASCE</name>
<dbReference type="Pfam" id="PF22124">
    <property type="entry name" value="Glyco_hydro_95_cat"/>
    <property type="match status" value="1"/>
</dbReference>
<evidence type="ECO:0000259" key="3">
    <source>
        <dbReference type="Pfam" id="PF21307"/>
    </source>
</evidence>
<dbReference type="InterPro" id="IPR027414">
    <property type="entry name" value="GH95_N_dom"/>
</dbReference>
<feature type="domain" description="Glycosyl hydrolase family 95 catalytic" evidence="4">
    <location>
        <begin position="283"/>
        <end position="695"/>
    </location>
</feature>
<sequence length="787" mass="86012">MGYTSILTAFVAIFLLADRALAEDNPSSLLWYSAPASGFNSALPIGNGRIGAMIYGRIDQEIVNMNEDSIWSGGFTNRINPNAKAAFPRIRSKMDVGDLTAAGDDWLQNMTGVPTSPRRYQAACNLTIEVGHGSVQDYNRTLDVSTGLQYVKYTYNNMSFERRAVASTPANVVAFHYNGSQPGAINLTVALQRSQGNVSTTYDNGLILLRGAGTDDNMYTFTAGARVVNTGGTLTTNADSISIVNADSIVIYWDAETIYRYPNQASYESALKDRLNSAADQGFDEIYQQAVQDFQGFYSRATFSVGSSGEAVGVETYKRLQNLAASQNIDSDSELLTLMYNYGRYLLISSARPGTLSPNLQGIWNKDFDPPFGSKYTIDINLEMNSWLADINGLSESLTPLWDLLGLMRQRGQQVASDMYSASGSVCHHNTDLWGDCAPVDSGTQWTIWPMGNAWLMTHVIEHYRFTRNATFVTEVAGPLFNDAVAFYEDFCVLKDGYRTNYPSNSPENSYFIPSNDSVAGQQTGIDTTTQMDRALLWDLFTGFIELSNAVGSSNGVEDAQTFLSQLQEPIISPTTGRLLEWSQDFNETEPGHRHFSPLFGLHPGHQYSPLDNDTSIFNAANKLLQHRIDSGGGSEGWSRIWSSALFARAFNGDAAVTSAEVLLTTYTYSNLLSHTSNTFQIDANFGIVAALNEMFLQSHTDGIVHIGPALPTTRLANGSYTGWKSRGGFTVSAQWQDHHITGATISASVDGPLKVRIEGGRAFRVDGQSYGGAIQATAGSTYVVTF</sequence>
<dbReference type="InterPro" id="IPR008928">
    <property type="entry name" value="6-hairpin_glycosidase_sf"/>
</dbReference>
<evidence type="ECO:0000259" key="4">
    <source>
        <dbReference type="Pfam" id="PF22124"/>
    </source>
</evidence>
<keyword evidence="1" id="KW-0732">Signal</keyword>
<evidence type="ECO:0000259" key="2">
    <source>
        <dbReference type="Pfam" id="PF14498"/>
    </source>
</evidence>
<dbReference type="Proteomes" id="UP000799537">
    <property type="component" value="Unassembled WGS sequence"/>
</dbReference>
<dbReference type="InterPro" id="IPR013780">
    <property type="entry name" value="Glyco_hydro_b"/>
</dbReference>
<feature type="signal peptide" evidence="1">
    <location>
        <begin position="1"/>
        <end position="22"/>
    </location>
</feature>
<dbReference type="SUPFAM" id="SSF48208">
    <property type="entry name" value="Six-hairpin glycosidases"/>
    <property type="match status" value="1"/>
</dbReference>
<dbReference type="InterPro" id="IPR054363">
    <property type="entry name" value="GH95_cat"/>
</dbReference>
<keyword evidence="6" id="KW-1185">Reference proteome</keyword>
<dbReference type="GeneID" id="54559599"/>
<dbReference type="OrthoDB" id="2848340at2759"/>
<feature type="domain" description="Alpha fucosidase A-like C-terminal" evidence="3">
    <location>
        <begin position="698"/>
        <end position="781"/>
    </location>
</feature>
<dbReference type="PANTHER" id="PTHR31084">
    <property type="entry name" value="ALPHA-L-FUCOSIDASE 2"/>
    <property type="match status" value="1"/>
</dbReference>
<feature type="chain" id="PRO_5025414588" evidence="1">
    <location>
        <begin position="23"/>
        <end position="787"/>
    </location>
</feature>
<dbReference type="InterPro" id="IPR049053">
    <property type="entry name" value="AFCA-like_C"/>
</dbReference>
<dbReference type="EMBL" id="ML993593">
    <property type="protein sequence ID" value="KAF2167617.1"/>
    <property type="molecule type" value="Genomic_DNA"/>
</dbReference>
<dbReference type="RefSeq" id="XP_033668506.1">
    <property type="nucleotide sequence ID" value="XM_033806327.1"/>
</dbReference>
<dbReference type="AlphaFoldDB" id="A0A6A6CK55"/>
<evidence type="ECO:0000313" key="5">
    <source>
        <dbReference type="EMBL" id="KAF2167617.1"/>
    </source>
</evidence>
<reference evidence="5" key="1">
    <citation type="journal article" date="2020" name="Stud. Mycol.">
        <title>101 Dothideomycetes genomes: a test case for predicting lifestyles and emergence of pathogens.</title>
        <authorList>
            <person name="Haridas S."/>
            <person name="Albert R."/>
            <person name="Binder M."/>
            <person name="Bloem J."/>
            <person name="Labutti K."/>
            <person name="Salamov A."/>
            <person name="Andreopoulos B."/>
            <person name="Baker S."/>
            <person name="Barry K."/>
            <person name="Bills G."/>
            <person name="Bluhm B."/>
            <person name="Cannon C."/>
            <person name="Castanera R."/>
            <person name="Culley D."/>
            <person name="Daum C."/>
            <person name="Ezra D."/>
            <person name="Gonzalez J."/>
            <person name="Henrissat B."/>
            <person name="Kuo A."/>
            <person name="Liang C."/>
            <person name="Lipzen A."/>
            <person name="Lutzoni F."/>
            <person name="Magnuson J."/>
            <person name="Mondo S."/>
            <person name="Nolan M."/>
            <person name="Ohm R."/>
            <person name="Pangilinan J."/>
            <person name="Park H.-J."/>
            <person name="Ramirez L."/>
            <person name="Alfaro M."/>
            <person name="Sun H."/>
            <person name="Tritt A."/>
            <person name="Yoshinaga Y."/>
            <person name="Zwiers L.-H."/>
            <person name="Turgeon B."/>
            <person name="Goodwin S."/>
            <person name="Spatafora J."/>
            <person name="Crous P."/>
            <person name="Grigoriev I."/>
        </authorList>
    </citation>
    <scope>NUCLEOTIDE SEQUENCE</scope>
    <source>
        <strain evidence="5">ATCC 36951</strain>
    </source>
</reference>
<dbReference type="Pfam" id="PF14498">
    <property type="entry name" value="Glyco_hyd_65N_2"/>
    <property type="match status" value="1"/>
</dbReference>
<dbReference type="Gene3D" id="2.60.40.1180">
    <property type="entry name" value="Golgi alpha-mannosidase II"/>
    <property type="match status" value="1"/>
</dbReference>
<evidence type="ECO:0000256" key="1">
    <source>
        <dbReference type="SAM" id="SignalP"/>
    </source>
</evidence>
<feature type="domain" description="Glycosyl hydrolase family 95 N-terminal" evidence="2">
    <location>
        <begin position="30"/>
        <end position="260"/>
    </location>
</feature>
<keyword evidence="5" id="KW-0378">Hydrolase</keyword>
<dbReference type="PIRSF" id="PIRSF007663">
    <property type="entry name" value="UCP007663"/>
    <property type="match status" value="1"/>
</dbReference>
<dbReference type="PANTHER" id="PTHR31084:SF0">
    <property type="entry name" value="ALPHA-L-FUCOSIDASE 2"/>
    <property type="match status" value="1"/>
</dbReference>
<protein>
    <submittedName>
        <fullName evidence="5">Glycoside hydrolase family 95 protein</fullName>
    </submittedName>
</protein>
<dbReference type="GO" id="GO:0004560">
    <property type="term" value="F:alpha-L-fucosidase activity"/>
    <property type="evidence" value="ECO:0007669"/>
    <property type="project" value="InterPro"/>
</dbReference>
<dbReference type="Gene3D" id="2.70.98.50">
    <property type="entry name" value="putative glycoside hydrolase family protein from bacillus halodurans"/>
    <property type="match status" value="1"/>
</dbReference>
<dbReference type="GO" id="GO:0005975">
    <property type="term" value="P:carbohydrate metabolic process"/>
    <property type="evidence" value="ECO:0007669"/>
    <property type="project" value="InterPro"/>
</dbReference>
<evidence type="ECO:0000313" key="6">
    <source>
        <dbReference type="Proteomes" id="UP000799537"/>
    </source>
</evidence>